<dbReference type="Proteomes" id="UP001430584">
    <property type="component" value="Unassembled WGS sequence"/>
</dbReference>
<dbReference type="Proteomes" id="UP000034182">
    <property type="component" value="Unassembled WGS sequence"/>
</dbReference>
<dbReference type="GeneID" id="92004409"/>
<dbReference type="GO" id="GO:0015078">
    <property type="term" value="F:proton transmembrane transporter activity"/>
    <property type="evidence" value="ECO:0007669"/>
    <property type="project" value="InterPro"/>
</dbReference>
<evidence type="ECO:0000256" key="6">
    <source>
        <dbReference type="ARBA" id="ARBA00023065"/>
    </source>
</evidence>
<keyword evidence="7" id="KW-0496">Mitochondrion</keyword>
<evidence type="ECO:0000256" key="7">
    <source>
        <dbReference type="ARBA" id="ARBA00023128"/>
    </source>
</evidence>
<dbReference type="Proteomes" id="UP000190776">
    <property type="component" value="Unassembled WGS sequence"/>
</dbReference>
<evidence type="ECO:0000256" key="5">
    <source>
        <dbReference type="ARBA" id="ARBA00022781"/>
    </source>
</evidence>
<proteinExistence type="inferred from homology"/>
<keyword evidence="3" id="KW-0813">Transport</keyword>
<dbReference type="EMBL" id="JAJVCZ030000001">
    <property type="protein sequence ID" value="KAL0264375.1"/>
    <property type="molecule type" value="Genomic_DNA"/>
</dbReference>
<evidence type="ECO:0000313" key="15">
    <source>
        <dbReference type="Proteomes" id="UP001430584"/>
    </source>
</evidence>
<dbReference type="Pfam" id="PF04718">
    <property type="entry name" value="ATP-synt_G"/>
    <property type="match status" value="1"/>
</dbReference>
<evidence type="ECO:0000256" key="2">
    <source>
        <dbReference type="ARBA" id="ARBA00005699"/>
    </source>
</evidence>
<evidence type="ECO:0000313" key="12">
    <source>
        <dbReference type="EMBL" id="OMP82531.1"/>
    </source>
</evidence>
<comment type="subcellular location">
    <subcellularLocation>
        <location evidence="1">Mitochondrion membrane</location>
    </subcellularLocation>
</comment>
<organism evidence="11 13">
    <name type="scientific">Diplodia seriata</name>
    <dbReference type="NCBI Taxonomy" id="420778"/>
    <lineage>
        <taxon>Eukaryota</taxon>
        <taxon>Fungi</taxon>
        <taxon>Dikarya</taxon>
        <taxon>Ascomycota</taxon>
        <taxon>Pezizomycotina</taxon>
        <taxon>Dothideomycetes</taxon>
        <taxon>Dothideomycetes incertae sedis</taxon>
        <taxon>Botryosphaeriales</taxon>
        <taxon>Botryosphaeriaceae</taxon>
        <taxon>Diplodia</taxon>
    </lineage>
</organism>
<evidence type="ECO:0000256" key="4">
    <source>
        <dbReference type="ARBA" id="ARBA00022547"/>
    </source>
</evidence>
<comment type="caution">
    <text evidence="11">The sequence shown here is derived from an EMBL/GenBank/DDBJ whole genome shotgun (WGS) entry which is preliminary data.</text>
</comment>
<evidence type="ECO:0000313" key="10">
    <source>
        <dbReference type="EMBL" id="KAL0264375.1"/>
    </source>
</evidence>
<evidence type="ECO:0000256" key="8">
    <source>
        <dbReference type="ARBA" id="ARBA00023136"/>
    </source>
</evidence>
<reference evidence="11 13" key="2">
    <citation type="submission" date="2015-05" db="EMBL/GenBank/DDBJ databases">
        <title>Distinctive expansion of gene families associated with plant cell wall degradation and secondary metabolism in the genomes of grapevine trunk pathogens.</title>
        <authorList>
            <person name="Lawrence D.P."/>
            <person name="Travadon R."/>
            <person name="Rolshausen P.E."/>
            <person name="Baumgartner K."/>
        </authorList>
    </citation>
    <scope>NUCLEOTIDE SEQUENCE [LARGE SCALE GENOMIC DNA]</scope>
    <source>
        <strain evidence="11">DS831</strain>
    </source>
</reference>
<keyword evidence="5" id="KW-0375">Hydrogen ion transport</keyword>
<protein>
    <submittedName>
        <fullName evidence="10">ATP synthase subunit G atp20</fullName>
    </submittedName>
    <submittedName>
        <fullName evidence="12">ATP synthase subunit g, mitochondrial</fullName>
    </submittedName>
    <submittedName>
        <fullName evidence="11">Putative mitochondrial f1f0-atp synthase g</fullName>
    </submittedName>
</protein>
<evidence type="ECO:0000313" key="11">
    <source>
        <dbReference type="EMBL" id="KKY24620.1"/>
    </source>
</evidence>
<dbReference type="EMBL" id="LAQI01000056">
    <property type="protein sequence ID" value="KKY24620.1"/>
    <property type="molecule type" value="Genomic_DNA"/>
</dbReference>
<dbReference type="AlphaFoldDB" id="A0A0G2H7H6"/>
<keyword evidence="15" id="KW-1185">Reference proteome</keyword>
<accession>A0A0G2H7H6</accession>
<keyword evidence="4" id="KW-0138">CF(0)</keyword>
<dbReference type="InterPro" id="IPR006808">
    <property type="entry name" value="ATP_synth_F0_gsu_mt"/>
</dbReference>
<sequence>MSLAASRAVLRQSRFALRRPAVRHASNTSEAAKEKAAQATSKASEGLSRATATGGAAFAKATQFGGAALQRLASAGGRTAKVAGFVQSLIPPTVYYSRVTLELGKIVFQARKMSPPSTQTFQAYFQPLLNALKNPSQISGQTSNLLARVRNVNRAELASAGVVAAEVLGFFTVGEMIGRMKIVGYRSSAPAHH</sequence>
<dbReference type="GO" id="GO:0015986">
    <property type="term" value="P:proton motive force-driven ATP synthesis"/>
    <property type="evidence" value="ECO:0007669"/>
    <property type="project" value="InterPro"/>
</dbReference>
<evidence type="ECO:0000256" key="3">
    <source>
        <dbReference type="ARBA" id="ARBA00022448"/>
    </source>
</evidence>
<reference evidence="10 15" key="4">
    <citation type="submission" date="2024-02" db="EMBL/GenBank/DDBJ databases">
        <title>De novo assembly and annotation of 12 fungi associated with fruit tree decline syndrome in Ontario, Canada.</title>
        <authorList>
            <person name="Sulman M."/>
            <person name="Ellouze W."/>
            <person name="Ilyukhin E."/>
        </authorList>
    </citation>
    <scope>NUCLEOTIDE SEQUENCE [LARGE SCALE GENOMIC DNA]</scope>
    <source>
        <strain evidence="10 15">FDS-637</strain>
    </source>
</reference>
<evidence type="ECO:0000313" key="14">
    <source>
        <dbReference type="Proteomes" id="UP000190776"/>
    </source>
</evidence>
<comment type="similarity">
    <text evidence="2">Belongs to the ATPase g subunit family.</text>
</comment>
<evidence type="ECO:0000256" key="9">
    <source>
        <dbReference type="ARBA" id="ARBA00023310"/>
    </source>
</evidence>
<keyword evidence="8" id="KW-0472">Membrane</keyword>
<dbReference type="RefSeq" id="XP_066637115.1">
    <property type="nucleotide sequence ID" value="XM_066771836.1"/>
</dbReference>
<gene>
    <name evidence="10" type="primary">ATP20</name>
    <name evidence="12" type="ORF">BK809_0006841</name>
    <name evidence="10" type="ORF">SLS55_000324</name>
    <name evidence="11" type="ORF">UCDDS831_g02238</name>
</gene>
<dbReference type="PANTHER" id="PTHR12386">
    <property type="entry name" value="ATP SYNTHASE SUBUNIT"/>
    <property type="match status" value="1"/>
</dbReference>
<name>A0A0G2H7H6_9PEZI</name>
<evidence type="ECO:0000313" key="13">
    <source>
        <dbReference type="Proteomes" id="UP000034182"/>
    </source>
</evidence>
<keyword evidence="9" id="KW-0066">ATP synthesis</keyword>
<dbReference type="OrthoDB" id="437at2759"/>
<reference evidence="11 13" key="1">
    <citation type="submission" date="2015-03" db="EMBL/GenBank/DDBJ databases">
        <authorList>
            <person name="Morales-Cruz A."/>
            <person name="Amrine K.C."/>
            <person name="Cantu D."/>
        </authorList>
    </citation>
    <scope>NUCLEOTIDE SEQUENCE [LARGE SCALE GENOMIC DNA]</scope>
    <source>
        <strain evidence="11">DS831</strain>
    </source>
</reference>
<dbReference type="STRING" id="420778.A0A0G2H7H6"/>
<dbReference type="GO" id="GO:0045259">
    <property type="term" value="C:proton-transporting ATP synthase complex"/>
    <property type="evidence" value="ECO:0007669"/>
    <property type="project" value="UniProtKB-KW"/>
</dbReference>
<keyword evidence="6" id="KW-0406">Ion transport</keyword>
<reference evidence="12 14" key="3">
    <citation type="submission" date="2017-01" db="EMBL/GenBank/DDBJ databases">
        <title>Draft genome sequence of Diplodia seriata F98.1, a fungal species involved in grapevine trunk diseases.</title>
        <authorList>
            <person name="Robert-Siegwald G."/>
            <person name="Vallet J."/>
            <person name="Abou-Mansour E."/>
            <person name="Xu J."/>
            <person name="Rey P."/>
            <person name="Bertsch C."/>
            <person name="Rego C."/>
            <person name="Larignon P."/>
            <person name="Fontaine F."/>
            <person name="Lebrun M.-H."/>
        </authorList>
    </citation>
    <scope>NUCLEOTIDE SEQUENCE [LARGE SCALE GENOMIC DNA]</scope>
    <source>
        <strain evidence="12 14">F98.1</strain>
    </source>
</reference>
<dbReference type="EMBL" id="MSZU01000114">
    <property type="protein sequence ID" value="OMP82531.1"/>
    <property type="molecule type" value="Genomic_DNA"/>
</dbReference>
<evidence type="ECO:0000256" key="1">
    <source>
        <dbReference type="ARBA" id="ARBA00004325"/>
    </source>
</evidence>
<dbReference type="GO" id="GO:0031966">
    <property type="term" value="C:mitochondrial membrane"/>
    <property type="evidence" value="ECO:0007669"/>
    <property type="project" value="UniProtKB-SubCell"/>
</dbReference>